<evidence type="ECO:0000256" key="5">
    <source>
        <dbReference type="ARBA" id="ARBA00022777"/>
    </source>
</evidence>
<dbReference type="GO" id="GO:0005737">
    <property type="term" value="C:cytoplasm"/>
    <property type="evidence" value="ECO:0000318"/>
    <property type="project" value="GO_Central"/>
</dbReference>
<reference evidence="13" key="1">
    <citation type="submission" date="2025-08" db="UniProtKB">
        <authorList>
            <consortium name="RefSeq"/>
        </authorList>
    </citation>
    <scope>IDENTIFICATION</scope>
    <source>
        <strain evidence="13">J_2021</strain>
        <tissue evidence="13">Erythrocytes</tissue>
    </source>
</reference>
<dbReference type="Pfam" id="PF00069">
    <property type="entry name" value="Pkinase"/>
    <property type="match status" value="1"/>
</dbReference>
<feature type="domain" description="Protein kinase" evidence="10">
    <location>
        <begin position="69"/>
        <end position="321"/>
    </location>
</feature>
<evidence type="ECO:0000259" key="10">
    <source>
        <dbReference type="PROSITE" id="PS50011"/>
    </source>
</evidence>
<dbReference type="SUPFAM" id="SSF56112">
    <property type="entry name" value="Protein kinase-like (PK-like)"/>
    <property type="match status" value="1"/>
</dbReference>
<dbReference type="SMART" id="SM00133">
    <property type="entry name" value="S_TK_X"/>
    <property type="match status" value="1"/>
</dbReference>
<evidence type="ECO:0000313" key="12">
    <source>
        <dbReference type="Proteomes" id="UP000186698"/>
    </source>
</evidence>
<evidence type="ECO:0000256" key="9">
    <source>
        <dbReference type="SAM" id="MobiDB-lite"/>
    </source>
</evidence>
<keyword evidence="4 7" id="KW-0547">Nucleotide-binding</keyword>
<accession>A0A8J1M303</accession>
<dbReference type="InterPro" id="IPR000961">
    <property type="entry name" value="AGC-kinase_C"/>
</dbReference>
<feature type="compositionally biased region" description="Basic and acidic residues" evidence="9">
    <location>
        <begin position="39"/>
        <end position="58"/>
    </location>
</feature>
<proteinExistence type="inferred from homology"/>
<keyword evidence="1 8" id="KW-0723">Serine/threonine-protein kinase</keyword>
<feature type="binding site" evidence="7">
    <location>
        <position position="98"/>
    </location>
    <ligand>
        <name>ATP</name>
        <dbReference type="ChEBI" id="CHEBI:30616"/>
    </ligand>
</feature>
<evidence type="ECO:0000256" key="1">
    <source>
        <dbReference type="ARBA" id="ARBA00022527"/>
    </source>
</evidence>
<keyword evidence="6 7" id="KW-0067">ATP-binding</keyword>
<dbReference type="GeneID" id="121399436"/>
<evidence type="ECO:0000256" key="3">
    <source>
        <dbReference type="ARBA" id="ARBA00022679"/>
    </source>
</evidence>
<comment type="similarity">
    <text evidence="8">Belongs to the protein kinase superfamily.</text>
</comment>
<dbReference type="KEGG" id="xla:121399436"/>
<evidence type="ECO:0000256" key="8">
    <source>
        <dbReference type="RuleBase" id="RU000304"/>
    </source>
</evidence>
<dbReference type="OrthoDB" id="4062651at2759"/>
<evidence type="ECO:0000256" key="2">
    <source>
        <dbReference type="ARBA" id="ARBA00022553"/>
    </source>
</evidence>
<feature type="domain" description="AGC-kinase C-terminal" evidence="11">
    <location>
        <begin position="322"/>
        <end position="378"/>
    </location>
</feature>
<gene>
    <name evidence="13" type="primary">LOC121399436</name>
</gene>
<dbReference type="GO" id="GO:0005524">
    <property type="term" value="F:ATP binding"/>
    <property type="evidence" value="ECO:0007669"/>
    <property type="project" value="UniProtKB-UniRule"/>
</dbReference>
<dbReference type="AlphaFoldDB" id="A0A8J1M303"/>
<dbReference type="InterPro" id="IPR011009">
    <property type="entry name" value="Kinase-like_dom_sf"/>
</dbReference>
<dbReference type="PROSITE" id="PS00108">
    <property type="entry name" value="PROTEIN_KINASE_ST"/>
    <property type="match status" value="1"/>
</dbReference>
<dbReference type="Proteomes" id="UP000186698">
    <property type="component" value="Chromosome 1S"/>
</dbReference>
<organism evidence="12 13">
    <name type="scientific">Xenopus laevis</name>
    <name type="common">African clawed frog</name>
    <dbReference type="NCBI Taxonomy" id="8355"/>
    <lineage>
        <taxon>Eukaryota</taxon>
        <taxon>Metazoa</taxon>
        <taxon>Chordata</taxon>
        <taxon>Craniata</taxon>
        <taxon>Vertebrata</taxon>
        <taxon>Euteleostomi</taxon>
        <taxon>Amphibia</taxon>
        <taxon>Batrachia</taxon>
        <taxon>Anura</taxon>
        <taxon>Pipoidea</taxon>
        <taxon>Pipidae</taxon>
        <taxon>Xenopodinae</taxon>
        <taxon>Xenopus</taxon>
        <taxon>Xenopus</taxon>
    </lineage>
</organism>
<dbReference type="PROSITE" id="PS51285">
    <property type="entry name" value="AGC_KINASE_CTER"/>
    <property type="match status" value="1"/>
</dbReference>
<dbReference type="InterPro" id="IPR017441">
    <property type="entry name" value="Protein_kinase_ATP_BS"/>
</dbReference>
<dbReference type="FunFam" id="1.10.510.10:FF:000210">
    <property type="entry name" value="Non-specific serine/threonine protein kinase"/>
    <property type="match status" value="1"/>
</dbReference>
<evidence type="ECO:0000259" key="11">
    <source>
        <dbReference type="PROSITE" id="PS51285"/>
    </source>
</evidence>
<dbReference type="PROSITE" id="PS50011">
    <property type="entry name" value="PROTEIN_KINASE_DOM"/>
    <property type="match status" value="1"/>
</dbReference>
<dbReference type="InterPro" id="IPR008271">
    <property type="entry name" value="Ser/Thr_kinase_AS"/>
</dbReference>
<dbReference type="GO" id="GO:0005634">
    <property type="term" value="C:nucleus"/>
    <property type="evidence" value="ECO:0000318"/>
    <property type="project" value="GO_Central"/>
</dbReference>
<keyword evidence="3" id="KW-0808">Transferase</keyword>
<dbReference type="PROSITE" id="PS00107">
    <property type="entry name" value="PROTEIN_KINASE_ATP"/>
    <property type="match status" value="1"/>
</dbReference>
<evidence type="ECO:0000256" key="6">
    <source>
        <dbReference type="ARBA" id="ARBA00022840"/>
    </source>
</evidence>
<dbReference type="InterPro" id="IPR000719">
    <property type="entry name" value="Prot_kinase_dom"/>
</dbReference>
<keyword evidence="2" id="KW-0597">Phosphoprotein</keyword>
<keyword evidence="12" id="KW-1185">Reference proteome</keyword>
<dbReference type="SMART" id="SM00220">
    <property type="entry name" value="S_TKc"/>
    <property type="match status" value="1"/>
</dbReference>
<evidence type="ECO:0000256" key="7">
    <source>
        <dbReference type="PROSITE-ProRule" id="PRU10141"/>
    </source>
</evidence>
<keyword evidence="5" id="KW-0418">Kinase</keyword>
<name>A0A8J1M303_XENLA</name>
<dbReference type="Gene3D" id="3.30.200.20">
    <property type="entry name" value="Phosphorylase Kinase, domain 1"/>
    <property type="match status" value="1"/>
</dbReference>
<evidence type="ECO:0000313" key="13">
    <source>
        <dbReference type="RefSeq" id="XP_041436077.1"/>
    </source>
</evidence>
<sequence>MDLKRKRSSGPEEDFSGKIRHCEKILNAEEEWYIKKRSRSPEEYSADGREEKRNRVDAKTPPPLSITNYRLVKQLGKGNFGKVMLASYAIKDQLVAVKIMQKKTGKEFKYVRREAQVLQLGKECPFLCRAFTTFQTQSHLLMVLEYASGGTLQTVIKRQKIMNSQKILFYSSEIAVGLQFLHAKGIVHRDLKPENVFIDKEGHIKIGDFGLACENTPGHKTRYGLYGTPGYIAPEILSEDPYDSGADWWSLGVIVYEMATSKLPFPPERNLRQLLYTIIYEKPRYPKSLEPELRDLLQQLLQKNPDTRLGVYSNIRNHPFFSSIDWVKVERRQLVPPMRPKIRSVAGLSSKNIPFPKEDPRETSVLENFNYVDPSWQE</sequence>
<evidence type="ECO:0000256" key="4">
    <source>
        <dbReference type="ARBA" id="ARBA00022741"/>
    </source>
</evidence>
<feature type="region of interest" description="Disordered" evidence="9">
    <location>
        <begin position="36"/>
        <end position="60"/>
    </location>
</feature>
<dbReference type="Gene3D" id="1.10.510.10">
    <property type="entry name" value="Transferase(Phosphotransferase) domain 1"/>
    <property type="match status" value="1"/>
</dbReference>
<dbReference type="GO" id="GO:0004674">
    <property type="term" value="F:protein serine/threonine kinase activity"/>
    <property type="evidence" value="ECO:0000318"/>
    <property type="project" value="GO_Central"/>
</dbReference>
<dbReference type="RefSeq" id="XP_041436077.1">
    <property type="nucleotide sequence ID" value="XM_041580143.1"/>
</dbReference>
<dbReference type="PANTHER" id="PTHR24351">
    <property type="entry name" value="RIBOSOMAL PROTEIN S6 KINASE"/>
    <property type="match status" value="1"/>
</dbReference>
<protein>
    <submittedName>
        <fullName evidence="13">Protein kinase C theta type-like</fullName>
    </submittedName>
</protein>